<dbReference type="Gene3D" id="1.25.40.20">
    <property type="entry name" value="Ankyrin repeat-containing domain"/>
    <property type="match status" value="1"/>
</dbReference>
<evidence type="ECO:0000256" key="4">
    <source>
        <dbReference type="PROSITE-ProRule" id="PRU00175"/>
    </source>
</evidence>
<keyword evidence="4" id="KW-0863">Zinc-finger</keyword>
<keyword evidence="1" id="KW-0677">Repeat</keyword>
<feature type="repeat" description="ANK" evidence="3">
    <location>
        <begin position="52"/>
        <end position="84"/>
    </location>
</feature>
<dbReference type="PANTHER" id="PTHR24171:SF8">
    <property type="entry name" value="BRCA1-ASSOCIATED RING DOMAIN PROTEIN 1"/>
    <property type="match status" value="1"/>
</dbReference>
<dbReference type="CDD" id="cd16646">
    <property type="entry name" value="mRING-HC-C2H2C4_MDM2-like"/>
    <property type="match status" value="1"/>
</dbReference>
<feature type="compositionally biased region" description="Pro residues" evidence="5">
    <location>
        <begin position="309"/>
        <end position="325"/>
    </location>
</feature>
<dbReference type="Gene3D" id="3.30.40.10">
    <property type="entry name" value="Zinc/RING finger domain, C3HC4 (zinc finger)"/>
    <property type="match status" value="1"/>
</dbReference>
<dbReference type="PROSITE" id="PS50088">
    <property type="entry name" value="ANK_REPEAT"/>
    <property type="match status" value="2"/>
</dbReference>
<keyword evidence="4" id="KW-0862">Zinc</keyword>
<dbReference type="InterPro" id="IPR001841">
    <property type="entry name" value="Znf_RING"/>
</dbReference>
<name>A0AAW1QL21_9CHLO</name>
<dbReference type="InterPro" id="IPR036770">
    <property type="entry name" value="Ankyrin_rpt-contain_sf"/>
</dbReference>
<evidence type="ECO:0000256" key="5">
    <source>
        <dbReference type="SAM" id="MobiDB-lite"/>
    </source>
</evidence>
<feature type="compositionally biased region" description="Polar residues" evidence="5">
    <location>
        <begin position="385"/>
        <end position="397"/>
    </location>
</feature>
<sequence>MGNQASVPEKVYKAAKQNDVLTLKTLIRELYQDQPQGQSIQALRILEFKDGSSWTPLVVAAAKANYAAAELLLQHGANVHYVSNLPEASTALHEAVQRSHDGVVELLLRYGANAFLENGRGLTPIDLAINNRHVKLVRRLEQRSFFSGWLLMKVPKYMGLGSEWKSRWCVIMPRYPSPGAPRPEQVVRTLLVCYKGIDQAMPCCKVWLDGATARTVTGSRGSTLLQCMLALHRNHSPPTGAHVTGDAQSGFSLHIRPIDDTNAANGVLRRFMDVCGGNRQPQVAATVSGATPQRQPSTGAPQHQSSPAVPAPSGPPPLAQPPPSTAPSGRLTTAWGPPPPSRAEDEAYARQLQAQYDAENGRSSKAQPAERPAPPGIAAAPPRTSHAQPASSTQPSSLYHAPYPSLDGPLGQHMATNSAAPARNPTSSGDGGAMGYQPSHGPSFSSSSNPGSQQASYDGGWGSSGYPASRASSGPGGAPGGAQGQHPSGQQGQYANGSNPQYGRGSASTGSMQPTAPQMGGGQGEAVADSDPQGSWWNQLPSAPQPPPAANQGNMGRAGSDASAGSPSHRAPTGQASLASMHDDDSDMCVVCMEKPCAAGFVHGNSVHKCCCRECAEDYKRSGHPSCPICREPIEHIITKFY</sequence>
<keyword evidence="4" id="KW-0479">Metal-binding</keyword>
<evidence type="ECO:0000259" key="6">
    <source>
        <dbReference type="PROSITE" id="PS50089"/>
    </source>
</evidence>
<feature type="compositionally biased region" description="Low complexity" evidence="5">
    <location>
        <begin position="484"/>
        <end position="493"/>
    </location>
</feature>
<keyword evidence="8" id="KW-1185">Reference proteome</keyword>
<feature type="compositionally biased region" description="Low complexity" evidence="5">
    <location>
        <begin position="464"/>
        <end position="473"/>
    </location>
</feature>
<dbReference type="SMART" id="SM00248">
    <property type="entry name" value="ANK"/>
    <property type="match status" value="3"/>
</dbReference>
<dbReference type="Pfam" id="PF13920">
    <property type="entry name" value="zf-C3HC4_3"/>
    <property type="match status" value="1"/>
</dbReference>
<dbReference type="InterPro" id="IPR013083">
    <property type="entry name" value="Znf_RING/FYVE/PHD"/>
</dbReference>
<protein>
    <recommendedName>
        <fullName evidence="6">RING-type domain-containing protein</fullName>
    </recommendedName>
</protein>
<comment type="caution">
    <text evidence="7">The sequence shown here is derived from an EMBL/GenBank/DDBJ whole genome shotgun (WGS) entry which is preliminary data.</text>
</comment>
<feature type="compositionally biased region" description="Polar residues" evidence="5">
    <location>
        <begin position="414"/>
        <end position="428"/>
    </location>
</feature>
<feature type="domain" description="RING-type" evidence="6">
    <location>
        <begin position="589"/>
        <end position="631"/>
    </location>
</feature>
<dbReference type="InterPro" id="IPR002110">
    <property type="entry name" value="Ankyrin_rpt"/>
</dbReference>
<feature type="compositionally biased region" description="Gly residues" evidence="5">
    <location>
        <begin position="474"/>
        <end position="483"/>
    </location>
</feature>
<dbReference type="SUPFAM" id="SSF50729">
    <property type="entry name" value="PH domain-like"/>
    <property type="match status" value="1"/>
</dbReference>
<dbReference type="Pfam" id="PF00023">
    <property type="entry name" value="Ank"/>
    <property type="match status" value="2"/>
</dbReference>
<dbReference type="SUPFAM" id="SSF48403">
    <property type="entry name" value="Ankyrin repeat"/>
    <property type="match status" value="1"/>
</dbReference>
<dbReference type="PROSITE" id="PS50297">
    <property type="entry name" value="ANK_REP_REGION"/>
    <property type="match status" value="2"/>
</dbReference>
<dbReference type="AlphaFoldDB" id="A0AAW1QL21"/>
<feature type="compositionally biased region" description="Polar residues" evidence="5">
    <location>
        <begin position="494"/>
        <end position="516"/>
    </location>
</feature>
<evidence type="ECO:0000256" key="1">
    <source>
        <dbReference type="ARBA" id="ARBA00022737"/>
    </source>
</evidence>
<gene>
    <name evidence="7" type="ORF">WJX74_007564</name>
</gene>
<accession>A0AAW1QL21</accession>
<evidence type="ECO:0000313" key="8">
    <source>
        <dbReference type="Proteomes" id="UP001438707"/>
    </source>
</evidence>
<evidence type="ECO:0000313" key="7">
    <source>
        <dbReference type="EMBL" id="KAK9822100.1"/>
    </source>
</evidence>
<evidence type="ECO:0000256" key="3">
    <source>
        <dbReference type="PROSITE-ProRule" id="PRU00023"/>
    </source>
</evidence>
<evidence type="ECO:0000256" key="2">
    <source>
        <dbReference type="ARBA" id="ARBA00023043"/>
    </source>
</evidence>
<dbReference type="EMBL" id="JALJOS010000034">
    <property type="protein sequence ID" value="KAK9822100.1"/>
    <property type="molecule type" value="Genomic_DNA"/>
</dbReference>
<reference evidence="7 8" key="1">
    <citation type="journal article" date="2024" name="Nat. Commun.">
        <title>Phylogenomics reveals the evolutionary origins of lichenization in chlorophyte algae.</title>
        <authorList>
            <person name="Puginier C."/>
            <person name="Libourel C."/>
            <person name="Otte J."/>
            <person name="Skaloud P."/>
            <person name="Haon M."/>
            <person name="Grisel S."/>
            <person name="Petersen M."/>
            <person name="Berrin J.G."/>
            <person name="Delaux P.M."/>
            <person name="Dal Grande F."/>
            <person name="Keller J."/>
        </authorList>
    </citation>
    <scope>NUCLEOTIDE SEQUENCE [LARGE SCALE GENOMIC DNA]</scope>
    <source>
        <strain evidence="7 8">SAG 2145</strain>
    </source>
</reference>
<dbReference type="GO" id="GO:0004842">
    <property type="term" value="F:ubiquitin-protein transferase activity"/>
    <property type="evidence" value="ECO:0007669"/>
    <property type="project" value="TreeGrafter"/>
</dbReference>
<dbReference type="Proteomes" id="UP001438707">
    <property type="component" value="Unassembled WGS sequence"/>
</dbReference>
<feature type="region of interest" description="Disordered" evidence="5">
    <location>
        <begin position="282"/>
        <end position="579"/>
    </location>
</feature>
<proteinExistence type="predicted"/>
<feature type="compositionally biased region" description="Low complexity" evidence="5">
    <location>
        <begin position="437"/>
        <end position="456"/>
    </location>
</feature>
<keyword evidence="2 3" id="KW-0040">ANK repeat</keyword>
<dbReference type="GO" id="GO:0008270">
    <property type="term" value="F:zinc ion binding"/>
    <property type="evidence" value="ECO:0007669"/>
    <property type="project" value="UniProtKB-KW"/>
</dbReference>
<dbReference type="GO" id="GO:0085020">
    <property type="term" value="P:protein K6-linked ubiquitination"/>
    <property type="evidence" value="ECO:0007669"/>
    <property type="project" value="TreeGrafter"/>
</dbReference>
<organism evidence="7 8">
    <name type="scientific">Apatococcus lobatus</name>
    <dbReference type="NCBI Taxonomy" id="904363"/>
    <lineage>
        <taxon>Eukaryota</taxon>
        <taxon>Viridiplantae</taxon>
        <taxon>Chlorophyta</taxon>
        <taxon>core chlorophytes</taxon>
        <taxon>Trebouxiophyceae</taxon>
        <taxon>Chlorellales</taxon>
        <taxon>Chlorellaceae</taxon>
        <taxon>Apatococcus</taxon>
    </lineage>
</organism>
<feature type="repeat" description="ANK" evidence="3">
    <location>
        <begin position="87"/>
        <end position="119"/>
    </location>
</feature>
<feature type="compositionally biased region" description="Polar residues" evidence="5">
    <location>
        <begin position="282"/>
        <end position="304"/>
    </location>
</feature>
<dbReference type="PROSITE" id="PS50089">
    <property type="entry name" value="ZF_RING_2"/>
    <property type="match status" value="1"/>
</dbReference>
<dbReference type="PANTHER" id="PTHR24171">
    <property type="entry name" value="ANKYRIN REPEAT DOMAIN-CONTAINING PROTEIN 39-RELATED"/>
    <property type="match status" value="1"/>
</dbReference>